<organism evidence="2 3">
    <name type="scientific">Arthrobacter subterraneus</name>
    <dbReference type="NCBI Taxonomy" id="335973"/>
    <lineage>
        <taxon>Bacteria</taxon>
        <taxon>Bacillati</taxon>
        <taxon>Actinomycetota</taxon>
        <taxon>Actinomycetes</taxon>
        <taxon>Micrococcales</taxon>
        <taxon>Micrococcaceae</taxon>
        <taxon>Arthrobacter</taxon>
    </lineage>
</organism>
<protein>
    <submittedName>
        <fullName evidence="2">Uncharacterized protein</fullName>
    </submittedName>
</protein>
<accession>A0A1G8CMB7</accession>
<keyword evidence="3" id="KW-1185">Reference proteome</keyword>
<feature type="region of interest" description="Disordered" evidence="1">
    <location>
        <begin position="1"/>
        <end position="58"/>
    </location>
</feature>
<name>A0A1G8CMB7_9MICC</name>
<evidence type="ECO:0000256" key="1">
    <source>
        <dbReference type="SAM" id="MobiDB-lite"/>
    </source>
</evidence>
<dbReference type="AlphaFoldDB" id="A0A1G8CMB7"/>
<gene>
    <name evidence="2" type="ORF">SAMN04488693_101320</name>
</gene>
<dbReference type="STRING" id="335973.SAMN04488693_101320"/>
<sequence length="272" mass="28369">MPNTICAISSSPPEAGRSPAGAGRTGRAKHAPSRRHDPPSGPILHHLPPAKPMSGRSSRAADAALGGCASGFPVVVLPFGFFPGLLLVLAKFLCGIAAAAHLSPQPAAPATVGLGKDQGYGRSGRLPPGAGFLVSFVTHTGSSHPATAANNTPCVQQRAIPGPGARCLGLSAVNTMVLPAGCQPVEGLPNAHKDRPAWYEKSSAGTTPTRALSPGFTLADRCRVIRSREADAVNSNRLAGFSNPGAGGHDRRRAWALQLYRCRQRRIHWRSW</sequence>
<reference evidence="2 3" key="1">
    <citation type="submission" date="2016-10" db="EMBL/GenBank/DDBJ databases">
        <authorList>
            <person name="de Groot N.N."/>
        </authorList>
    </citation>
    <scope>NUCLEOTIDE SEQUENCE [LARGE SCALE GENOMIC DNA]</scope>
    <source>
        <strain evidence="2 3">NP_1H</strain>
    </source>
</reference>
<feature type="compositionally biased region" description="Polar residues" evidence="1">
    <location>
        <begin position="1"/>
        <end position="12"/>
    </location>
</feature>
<dbReference type="EMBL" id="FNDT01000001">
    <property type="protein sequence ID" value="SDH46504.1"/>
    <property type="molecule type" value="Genomic_DNA"/>
</dbReference>
<evidence type="ECO:0000313" key="3">
    <source>
        <dbReference type="Proteomes" id="UP000199258"/>
    </source>
</evidence>
<proteinExistence type="predicted"/>
<dbReference type="Proteomes" id="UP000199258">
    <property type="component" value="Unassembled WGS sequence"/>
</dbReference>
<evidence type="ECO:0000313" key="2">
    <source>
        <dbReference type="EMBL" id="SDH46504.1"/>
    </source>
</evidence>